<keyword evidence="4" id="KW-1185">Reference proteome</keyword>
<comment type="caution">
    <text evidence="3">The sequence shown here is derived from an EMBL/GenBank/DDBJ whole genome shotgun (WGS) entry which is preliminary data.</text>
</comment>
<proteinExistence type="predicted"/>
<feature type="transmembrane region" description="Helical" evidence="1">
    <location>
        <begin position="17"/>
        <end position="34"/>
    </location>
</feature>
<feature type="transmembrane region" description="Helical" evidence="1">
    <location>
        <begin position="54"/>
        <end position="73"/>
    </location>
</feature>
<feature type="transmembrane region" description="Helical" evidence="1">
    <location>
        <begin position="213"/>
        <end position="235"/>
    </location>
</feature>
<keyword evidence="1" id="KW-1133">Transmembrane helix</keyword>
<feature type="transmembrane region" description="Helical" evidence="1">
    <location>
        <begin position="265"/>
        <end position="285"/>
    </location>
</feature>
<feature type="transmembrane region" description="Helical" evidence="1">
    <location>
        <begin position="124"/>
        <end position="145"/>
    </location>
</feature>
<keyword evidence="1" id="KW-0472">Membrane</keyword>
<dbReference type="OrthoDB" id="9767863at2"/>
<evidence type="ECO:0000259" key="2">
    <source>
        <dbReference type="Pfam" id="PF01757"/>
    </source>
</evidence>
<dbReference type="InterPro" id="IPR002656">
    <property type="entry name" value="Acyl_transf_3_dom"/>
</dbReference>
<dbReference type="EMBL" id="RBZU01000014">
    <property type="protein sequence ID" value="RKP46688.1"/>
    <property type="molecule type" value="Genomic_DNA"/>
</dbReference>
<sequence length="370" mass="40489">MLALSDALSRGRNNFDLVRLIAALAVVFGHSYVIQWPADPHDVITHLFGRESAGSLGVFSFFLLSGILISASYDRQRSIARFLVLRIARIWPALAVCSLLAAFVVGPIFTTVPLREYFTSPVTWFFVAHMLTIVKGLGWLLPGVFEHNPFPAAINAAIWTLPLELKCYLVVLGAGVLGLIGTRRGMTIACVIASLGFAFLLRHPPTFILFMDITVLQAGYSFWPVPFFLLGMLLYGWRDQVAINGVTALALVAAYIGLRDTGAGPVLFYIAFAYGVLWVGLTPALRRFVPTHDYSYGIYVYGFVIQQCLASVAPTLNHLIAFAFVLPVVFACAYASCHWVERPALDACRALLARRPRAAALPPAIDAHAS</sequence>
<feature type="transmembrane region" description="Helical" evidence="1">
    <location>
        <begin position="185"/>
        <end position="201"/>
    </location>
</feature>
<reference evidence="3 4" key="1">
    <citation type="submission" date="2018-10" db="EMBL/GenBank/DDBJ databases">
        <title>Robbsia sp. DHC34, isolated from soil.</title>
        <authorList>
            <person name="Gao Z.-H."/>
            <person name="Qiu L.-H."/>
        </authorList>
    </citation>
    <scope>NUCLEOTIDE SEQUENCE [LARGE SCALE GENOMIC DNA]</scope>
    <source>
        <strain evidence="3 4">DHC34</strain>
    </source>
</reference>
<keyword evidence="3" id="KW-0012">Acyltransferase</keyword>
<dbReference type="GO" id="GO:0000271">
    <property type="term" value="P:polysaccharide biosynthetic process"/>
    <property type="evidence" value="ECO:0007669"/>
    <property type="project" value="TreeGrafter"/>
</dbReference>
<name>A0A494X808_9BURK</name>
<dbReference type="GO" id="GO:0016747">
    <property type="term" value="F:acyltransferase activity, transferring groups other than amino-acyl groups"/>
    <property type="evidence" value="ECO:0007669"/>
    <property type="project" value="InterPro"/>
</dbReference>
<feature type="domain" description="Acyltransferase 3" evidence="2">
    <location>
        <begin position="13"/>
        <end position="335"/>
    </location>
</feature>
<protein>
    <submittedName>
        <fullName evidence="3">Acyltransferase</fullName>
    </submittedName>
</protein>
<organism evidence="3 4">
    <name type="scientific">Pararobbsia silviterrae</name>
    <dbReference type="NCBI Taxonomy" id="1792498"/>
    <lineage>
        <taxon>Bacteria</taxon>
        <taxon>Pseudomonadati</taxon>
        <taxon>Pseudomonadota</taxon>
        <taxon>Betaproteobacteria</taxon>
        <taxon>Burkholderiales</taxon>
        <taxon>Burkholderiaceae</taxon>
        <taxon>Pararobbsia</taxon>
    </lineage>
</organism>
<accession>A0A494X808</accession>
<evidence type="ECO:0000313" key="3">
    <source>
        <dbReference type="EMBL" id="RKP46688.1"/>
    </source>
</evidence>
<dbReference type="RefSeq" id="WP_121090383.1">
    <property type="nucleotide sequence ID" value="NZ_RBZU01000014.1"/>
</dbReference>
<keyword evidence="3" id="KW-0808">Transferase</keyword>
<gene>
    <name evidence="3" type="ORF">D7S86_24365</name>
</gene>
<feature type="transmembrane region" description="Helical" evidence="1">
    <location>
        <begin position="319"/>
        <end position="340"/>
    </location>
</feature>
<feature type="transmembrane region" description="Helical" evidence="1">
    <location>
        <begin position="241"/>
        <end position="258"/>
    </location>
</feature>
<dbReference type="AlphaFoldDB" id="A0A494X808"/>
<dbReference type="GO" id="GO:0016020">
    <property type="term" value="C:membrane"/>
    <property type="evidence" value="ECO:0007669"/>
    <property type="project" value="TreeGrafter"/>
</dbReference>
<dbReference type="PANTHER" id="PTHR23028:SF53">
    <property type="entry name" value="ACYL_TRANSF_3 DOMAIN-CONTAINING PROTEIN"/>
    <property type="match status" value="1"/>
</dbReference>
<dbReference type="InterPro" id="IPR050879">
    <property type="entry name" value="Acyltransferase_3"/>
</dbReference>
<feature type="transmembrane region" description="Helical" evidence="1">
    <location>
        <begin position="157"/>
        <end position="179"/>
    </location>
</feature>
<evidence type="ECO:0000256" key="1">
    <source>
        <dbReference type="SAM" id="Phobius"/>
    </source>
</evidence>
<feature type="transmembrane region" description="Helical" evidence="1">
    <location>
        <begin position="93"/>
        <end position="112"/>
    </location>
</feature>
<dbReference type="PANTHER" id="PTHR23028">
    <property type="entry name" value="ACETYLTRANSFERASE"/>
    <property type="match status" value="1"/>
</dbReference>
<keyword evidence="1" id="KW-0812">Transmembrane</keyword>
<evidence type="ECO:0000313" key="4">
    <source>
        <dbReference type="Proteomes" id="UP000270342"/>
    </source>
</evidence>
<dbReference type="Proteomes" id="UP000270342">
    <property type="component" value="Unassembled WGS sequence"/>
</dbReference>
<dbReference type="Pfam" id="PF01757">
    <property type="entry name" value="Acyl_transf_3"/>
    <property type="match status" value="1"/>
</dbReference>